<dbReference type="InterPro" id="IPR001845">
    <property type="entry name" value="HTH_ArsR_DNA-bd_dom"/>
</dbReference>
<dbReference type="SUPFAM" id="SSF47789">
    <property type="entry name" value="C-terminal domain of RNA polymerase alpha subunit"/>
    <property type="match status" value="1"/>
</dbReference>
<evidence type="ECO:0000313" key="2">
    <source>
        <dbReference type="EMBL" id="PIZ61684.1"/>
    </source>
</evidence>
<feature type="domain" description="HTH arsR-type" evidence="1">
    <location>
        <begin position="280"/>
        <end position="360"/>
    </location>
</feature>
<protein>
    <recommendedName>
        <fullName evidence="1">HTH arsR-type domain-containing protein</fullName>
    </recommendedName>
</protein>
<organism evidence="2 3">
    <name type="scientific">Candidatus Roizmanbacteria bacterium CG_4_10_14_0_2_um_filter_39_13</name>
    <dbReference type="NCBI Taxonomy" id="1974825"/>
    <lineage>
        <taxon>Bacteria</taxon>
        <taxon>Candidatus Roizmaniibacteriota</taxon>
    </lineage>
</organism>
<dbReference type="Gene3D" id="1.10.150.20">
    <property type="entry name" value="5' to 3' exonuclease, C-terminal subdomain"/>
    <property type="match status" value="1"/>
</dbReference>
<proteinExistence type="predicted"/>
<dbReference type="EMBL" id="PFOB01000078">
    <property type="protein sequence ID" value="PIZ61684.1"/>
    <property type="molecule type" value="Genomic_DNA"/>
</dbReference>
<accession>A0A2M7TV25</accession>
<sequence>MINKDDDIEIVLSISPKSIRLLKLNNIYSINDLENIDKETTLKNIEGFGSKSFKELENEYQQVFNKPLFKSVKVKDRQLLIEDVLESEGLDKSKFQLNTLVKKKRKLNIKFVKKLIRVKRLYNQLKTLQLVANKLGISRERVRQLLNRGASYNLYKYQPTRLKVFEKLIEQISRERLIQEIEDDKTIHEICSLFEIEVYQYLKLLQFYKIESLDHRLDAKKRKYINKYMGIVDILGHHPSTTELNTKSDWRNTWHGIAWFWGSVEKFRRSYGIVISPMKIHPNTLKAWQQNLKSRKQIKQDKIKSILLLLKSAKMMHSKEIASTIGCCHASTSLYLKELFDTKLIKKNRFGRKIFFSLLS</sequence>
<gene>
    <name evidence="2" type="ORF">COY16_06270</name>
</gene>
<reference evidence="3" key="1">
    <citation type="submission" date="2017-09" db="EMBL/GenBank/DDBJ databases">
        <title>Depth-based differentiation of microbial function through sediment-hosted aquifers and enrichment of novel symbionts in the deep terrestrial subsurface.</title>
        <authorList>
            <person name="Probst A.J."/>
            <person name="Ladd B."/>
            <person name="Jarett J.K."/>
            <person name="Geller-Mcgrath D.E."/>
            <person name="Sieber C.M.K."/>
            <person name="Emerson J.B."/>
            <person name="Anantharaman K."/>
            <person name="Thomas B.C."/>
            <person name="Malmstrom R."/>
            <person name="Stieglmeier M."/>
            <person name="Klingl A."/>
            <person name="Woyke T."/>
            <person name="Ryan C.M."/>
            <person name="Banfield J.F."/>
        </authorList>
    </citation>
    <scope>NUCLEOTIDE SEQUENCE [LARGE SCALE GENOMIC DNA]</scope>
</reference>
<dbReference type="PROSITE" id="PS50987">
    <property type="entry name" value="HTH_ARSR_2"/>
    <property type="match status" value="1"/>
</dbReference>
<name>A0A2M7TV25_9BACT</name>
<evidence type="ECO:0000313" key="3">
    <source>
        <dbReference type="Proteomes" id="UP000228503"/>
    </source>
</evidence>
<dbReference type="AlphaFoldDB" id="A0A2M7TV25"/>
<dbReference type="Proteomes" id="UP000228503">
    <property type="component" value="Unassembled WGS sequence"/>
</dbReference>
<comment type="caution">
    <text evidence="2">The sequence shown here is derived from an EMBL/GenBank/DDBJ whole genome shotgun (WGS) entry which is preliminary data.</text>
</comment>
<evidence type="ECO:0000259" key="1">
    <source>
        <dbReference type="PROSITE" id="PS50987"/>
    </source>
</evidence>
<dbReference type="GO" id="GO:0003700">
    <property type="term" value="F:DNA-binding transcription factor activity"/>
    <property type="evidence" value="ECO:0007669"/>
    <property type="project" value="InterPro"/>
</dbReference>